<reference evidence="2" key="1">
    <citation type="journal article" date="2016" name="Nature">
        <title>Genome evolution in the allotetraploid frog Xenopus laevis.</title>
        <authorList>
            <person name="Session A.M."/>
            <person name="Uno Y."/>
            <person name="Kwon T."/>
            <person name="Chapman J.A."/>
            <person name="Toyoda A."/>
            <person name="Takahashi S."/>
            <person name="Fukui A."/>
            <person name="Hikosaka A."/>
            <person name="Suzuki A."/>
            <person name="Kondo M."/>
            <person name="van Heeringen S.J."/>
            <person name="Quigley I."/>
            <person name="Heinz S."/>
            <person name="Ogino H."/>
            <person name="Ochi H."/>
            <person name="Hellsten U."/>
            <person name="Lyons J.B."/>
            <person name="Simakov O."/>
            <person name="Putnam N."/>
            <person name="Stites J."/>
            <person name="Kuroki Y."/>
            <person name="Tanaka T."/>
            <person name="Michiue T."/>
            <person name="Watanabe M."/>
            <person name="Bogdanovic O."/>
            <person name="Lister R."/>
            <person name="Georgiou G."/>
            <person name="Paranjpe S.S."/>
            <person name="van Kruijsbergen I."/>
            <person name="Shu S."/>
            <person name="Carlson J."/>
            <person name="Kinoshita T."/>
            <person name="Ohta Y."/>
            <person name="Mawaribuchi S."/>
            <person name="Jenkins J."/>
            <person name="Grimwood J."/>
            <person name="Schmutz J."/>
            <person name="Mitros T."/>
            <person name="Mozaffari S.V."/>
            <person name="Suzuki Y."/>
            <person name="Haramoto Y."/>
            <person name="Yamamoto T.S."/>
            <person name="Takagi C."/>
            <person name="Heald R."/>
            <person name="Miller K."/>
            <person name="Haudenschild C."/>
            <person name="Kitzman J."/>
            <person name="Nakayama T."/>
            <person name="Izutsu Y."/>
            <person name="Robert J."/>
            <person name="Fortriede J."/>
            <person name="Burns K."/>
            <person name="Lotay V."/>
            <person name="Karimi K."/>
            <person name="Yasuoka Y."/>
            <person name="Dichmann D.S."/>
            <person name="Flajnik M.F."/>
            <person name="Houston D.W."/>
            <person name="Shendure J."/>
            <person name="DuPasquier L."/>
            <person name="Vize P.D."/>
            <person name="Zorn A.M."/>
            <person name="Ito M."/>
            <person name="Marcotte E.M."/>
            <person name="Wallingford J.B."/>
            <person name="Ito Y."/>
            <person name="Asashima M."/>
            <person name="Ueno N."/>
            <person name="Matsuda Y."/>
            <person name="Veenstra G.J."/>
            <person name="Fujiyama A."/>
            <person name="Harland R.M."/>
            <person name="Taira M."/>
            <person name="Rokhsar D.S."/>
        </authorList>
    </citation>
    <scope>NUCLEOTIDE SEQUENCE [LARGE SCALE GENOMIC DNA]</scope>
    <source>
        <strain evidence="2">J</strain>
    </source>
</reference>
<organism evidence="1 2">
    <name type="scientific">Xenopus laevis</name>
    <name type="common">African clawed frog</name>
    <dbReference type="NCBI Taxonomy" id="8355"/>
    <lineage>
        <taxon>Eukaryota</taxon>
        <taxon>Metazoa</taxon>
        <taxon>Chordata</taxon>
        <taxon>Craniata</taxon>
        <taxon>Vertebrata</taxon>
        <taxon>Euteleostomi</taxon>
        <taxon>Amphibia</taxon>
        <taxon>Batrachia</taxon>
        <taxon>Anura</taxon>
        <taxon>Pipoidea</taxon>
        <taxon>Pipidae</taxon>
        <taxon>Xenopodinae</taxon>
        <taxon>Xenopus</taxon>
        <taxon>Xenopus</taxon>
    </lineage>
</organism>
<proteinExistence type="predicted"/>
<gene>
    <name evidence="1" type="ORF">XELAEV_18013739mg</name>
</gene>
<evidence type="ECO:0000313" key="2">
    <source>
        <dbReference type="Proteomes" id="UP000694892"/>
    </source>
</evidence>
<accession>A0A974DSG7</accession>
<evidence type="ECO:0000313" key="1">
    <source>
        <dbReference type="EMBL" id="OCT96057.1"/>
    </source>
</evidence>
<name>A0A974DSG7_XENLA</name>
<sequence>MCGEKKLLITTAEISSMLCLMLQYKAFSSAVPPATIALYGLNNYSLGFTATPRMGIKRPIFMVNILGHTHYGDIDFPNLPSH</sequence>
<dbReference type="AlphaFoldDB" id="A0A974DSG7"/>
<dbReference type="Proteomes" id="UP000694892">
    <property type="component" value="Chromosome 2L"/>
</dbReference>
<protein>
    <submittedName>
        <fullName evidence="1">Uncharacterized protein</fullName>
    </submittedName>
</protein>
<dbReference type="EMBL" id="CM004468">
    <property type="protein sequence ID" value="OCT96057.1"/>
    <property type="molecule type" value="Genomic_DNA"/>
</dbReference>